<evidence type="ECO:0000256" key="4">
    <source>
        <dbReference type="ARBA" id="ARBA00022982"/>
    </source>
</evidence>
<keyword evidence="6" id="KW-0411">Iron-sulfur</keyword>
<dbReference type="GO" id="GO:0051538">
    <property type="term" value="F:3 iron, 4 sulfur cluster binding"/>
    <property type="evidence" value="ECO:0007669"/>
    <property type="project" value="UniProtKB-KW"/>
</dbReference>
<evidence type="ECO:0000313" key="9">
    <source>
        <dbReference type="Proteomes" id="UP000199055"/>
    </source>
</evidence>
<sequence length="69" mass="7449">MRIHVDMNRCESHGQCVFAAPEHFSFDEDDNLLVVEDVPADEAVRAAVREAAAACPVRAVTLHTDGTAA</sequence>
<dbReference type="GO" id="GO:0046872">
    <property type="term" value="F:metal ion binding"/>
    <property type="evidence" value="ECO:0007669"/>
    <property type="project" value="UniProtKB-KW"/>
</dbReference>
<keyword evidence="7" id="KW-0003">3Fe-4S</keyword>
<accession>A0A1H8ZHU3</accession>
<dbReference type="InterPro" id="IPR051269">
    <property type="entry name" value="Fe-S_cluster_ET"/>
</dbReference>
<dbReference type="STRING" id="403935.SAMN05216481_101543"/>
<dbReference type="PANTHER" id="PTHR36923">
    <property type="entry name" value="FERREDOXIN"/>
    <property type="match status" value="1"/>
</dbReference>
<evidence type="ECO:0000256" key="7">
    <source>
        <dbReference type="ARBA" id="ARBA00023291"/>
    </source>
</evidence>
<dbReference type="Pfam" id="PF13370">
    <property type="entry name" value="Fer4_13"/>
    <property type="match status" value="1"/>
</dbReference>
<evidence type="ECO:0000256" key="6">
    <source>
        <dbReference type="ARBA" id="ARBA00023014"/>
    </source>
</evidence>
<comment type="cofactor">
    <cofactor evidence="1">
        <name>[3Fe-4S] cluster</name>
        <dbReference type="ChEBI" id="CHEBI:21137"/>
    </cofactor>
</comment>
<evidence type="ECO:0000256" key="1">
    <source>
        <dbReference type="ARBA" id="ARBA00001927"/>
    </source>
</evidence>
<evidence type="ECO:0000256" key="5">
    <source>
        <dbReference type="ARBA" id="ARBA00023004"/>
    </source>
</evidence>
<reference evidence="8 9" key="1">
    <citation type="submission" date="2016-10" db="EMBL/GenBank/DDBJ databases">
        <authorList>
            <person name="de Groot N.N."/>
        </authorList>
    </citation>
    <scope>NUCLEOTIDE SEQUENCE [LARGE SCALE GENOMIC DNA]</scope>
    <source>
        <strain evidence="8 9">CGMCC 4.3519</strain>
    </source>
</reference>
<evidence type="ECO:0000256" key="3">
    <source>
        <dbReference type="ARBA" id="ARBA00022723"/>
    </source>
</evidence>
<keyword evidence="3" id="KW-0479">Metal-binding</keyword>
<dbReference type="RefSeq" id="WP_093654899.1">
    <property type="nucleotide sequence ID" value="NZ_FOET01000001.1"/>
</dbReference>
<dbReference type="SUPFAM" id="SSF54862">
    <property type="entry name" value="4Fe-4S ferredoxins"/>
    <property type="match status" value="1"/>
</dbReference>
<keyword evidence="9" id="KW-1185">Reference proteome</keyword>
<keyword evidence="5" id="KW-0408">Iron</keyword>
<evidence type="ECO:0000313" key="8">
    <source>
        <dbReference type="EMBL" id="SEP63914.1"/>
    </source>
</evidence>
<dbReference type="Gene3D" id="3.30.70.20">
    <property type="match status" value="1"/>
</dbReference>
<name>A0A1H8ZHU3_9ACTN</name>
<proteinExistence type="predicted"/>
<organism evidence="8 9">
    <name type="scientific">Streptomyces radiopugnans</name>
    <dbReference type="NCBI Taxonomy" id="403935"/>
    <lineage>
        <taxon>Bacteria</taxon>
        <taxon>Bacillati</taxon>
        <taxon>Actinomycetota</taxon>
        <taxon>Actinomycetes</taxon>
        <taxon>Kitasatosporales</taxon>
        <taxon>Streptomycetaceae</taxon>
        <taxon>Streptomyces</taxon>
    </lineage>
</organism>
<dbReference type="EMBL" id="FOET01000001">
    <property type="protein sequence ID" value="SEP63914.1"/>
    <property type="molecule type" value="Genomic_DNA"/>
</dbReference>
<dbReference type="PANTHER" id="PTHR36923:SF3">
    <property type="entry name" value="FERREDOXIN"/>
    <property type="match status" value="1"/>
</dbReference>
<dbReference type="Proteomes" id="UP000199055">
    <property type="component" value="Unassembled WGS sequence"/>
</dbReference>
<evidence type="ECO:0000256" key="2">
    <source>
        <dbReference type="ARBA" id="ARBA00022448"/>
    </source>
</evidence>
<dbReference type="AlphaFoldDB" id="A0A1H8ZHU3"/>
<protein>
    <submittedName>
        <fullName evidence="8">Ferredoxin</fullName>
    </submittedName>
</protein>
<keyword evidence="2" id="KW-0813">Transport</keyword>
<gene>
    <name evidence="8" type="ORF">SAMN05216481_101543</name>
</gene>
<keyword evidence="4" id="KW-0249">Electron transport</keyword>